<evidence type="ECO:0000256" key="2">
    <source>
        <dbReference type="ARBA" id="ARBA00022692"/>
    </source>
</evidence>
<dbReference type="Gene3D" id="3.80.10.10">
    <property type="entry name" value="Ribonuclease Inhibitor"/>
    <property type="match status" value="1"/>
</dbReference>
<dbReference type="GO" id="GO:0004674">
    <property type="term" value="F:protein serine/threonine kinase activity"/>
    <property type="evidence" value="ECO:0007669"/>
    <property type="project" value="UniProtKB-KW"/>
</dbReference>
<reference evidence="8 9" key="1">
    <citation type="journal article" date="2018" name="Nat. Genet.">
        <title>The Rosa genome provides new insights in the design of modern roses.</title>
        <authorList>
            <person name="Bendahmane M."/>
        </authorList>
    </citation>
    <scope>NUCLEOTIDE SEQUENCE [LARGE SCALE GENOMIC DNA]</scope>
    <source>
        <strain evidence="9">cv. Old Blush</strain>
    </source>
</reference>
<evidence type="ECO:0000313" key="8">
    <source>
        <dbReference type="EMBL" id="PRQ57430.1"/>
    </source>
</evidence>
<keyword evidence="2" id="KW-0812">Transmembrane</keyword>
<dbReference type="InterPro" id="IPR032675">
    <property type="entry name" value="LRR_dom_sf"/>
</dbReference>
<keyword evidence="9" id="KW-1185">Reference proteome</keyword>
<dbReference type="InterPro" id="IPR001611">
    <property type="entry name" value="Leu-rich_rpt"/>
</dbReference>
<evidence type="ECO:0000256" key="7">
    <source>
        <dbReference type="ARBA" id="ARBA00023180"/>
    </source>
</evidence>
<dbReference type="PANTHER" id="PTHR48063:SF101">
    <property type="entry name" value="LRR RECEPTOR-LIKE SERINE_THREONINE-PROTEIN KINASE FLS2"/>
    <property type="match status" value="1"/>
</dbReference>
<comment type="subcellular location">
    <subcellularLocation>
        <location evidence="1">Membrane</location>
        <topology evidence="1">Single-pass type I membrane protein</topology>
    </subcellularLocation>
</comment>
<dbReference type="Pfam" id="PF00560">
    <property type="entry name" value="LRR_1"/>
    <property type="match status" value="3"/>
</dbReference>
<keyword evidence="3" id="KW-0732">Signal</keyword>
<dbReference type="InterPro" id="IPR046956">
    <property type="entry name" value="RLP23-like"/>
</dbReference>
<keyword evidence="8" id="KW-0418">Kinase</keyword>
<keyword evidence="6" id="KW-0675">Receptor</keyword>
<sequence length="350" mass="39431">MQPFEGTISSKLFELEFLEYLDLSLNQLNLDSIRHFIGSLRKLRIKIRIQLVSLGMRPCVVCTIEFQISTNNLSGQLSDLLHMFFASCPENSLETLDLSDNHLEGTVPNLSMFSSLKELYLQGNRLTGRLPESIGQMSNMEVILLGKNSFTVEISETHFSKLSQLIALDLSYSSFIFNFDPGWVPPFQLSGISILQDWTAYSIMASSSEELLSLQLCHLKQIQILDFSVNNISGFIPRCLHNSTSLAQNGFSATIVPSISQEYSIDYKQGISVYEYVDEASLIWKGTMWKYKSTRGLMKSIDLSCNSFTEEIPSEIRFLVGLVSLNLLRNQLTGPIPQEINWKLAVIGLP</sequence>
<protein>
    <submittedName>
        <fullName evidence="8">Putative non-specific serine/threonine protein kinase</fullName>
        <ecNumber evidence="8">2.7.11.1</ecNumber>
    </submittedName>
</protein>
<name>A0A2P6SFJ1_ROSCH</name>
<keyword evidence="7" id="KW-0325">Glycoprotein</keyword>
<organism evidence="8 9">
    <name type="scientific">Rosa chinensis</name>
    <name type="common">China rose</name>
    <dbReference type="NCBI Taxonomy" id="74649"/>
    <lineage>
        <taxon>Eukaryota</taxon>
        <taxon>Viridiplantae</taxon>
        <taxon>Streptophyta</taxon>
        <taxon>Embryophyta</taxon>
        <taxon>Tracheophyta</taxon>
        <taxon>Spermatophyta</taxon>
        <taxon>Magnoliopsida</taxon>
        <taxon>eudicotyledons</taxon>
        <taxon>Gunneridae</taxon>
        <taxon>Pentapetalae</taxon>
        <taxon>rosids</taxon>
        <taxon>fabids</taxon>
        <taxon>Rosales</taxon>
        <taxon>Rosaceae</taxon>
        <taxon>Rosoideae</taxon>
        <taxon>Rosoideae incertae sedis</taxon>
        <taxon>Rosa</taxon>
    </lineage>
</organism>
<evidence type="ECO:0000256" key="1">
    <source>
        <dbReference type="ARBA" id="ARBA00004479"/>
    </source>
</evidence>
<dbReference type="EC" id="2.7.11.1" evidence="8"/>
<comment type="caution">
    <text evidence="8">The sequence shown here is derived from an EMBL/GenBank/DDBJ whole genome shotgun (WGS) entry which is preliminary data.</text>
</comment>
<keyword evidence="5" id="KW-0472">Membrane</keyword>
<keyword evidence="8" id="KW-0723">Serine/threonine-protein kinase</keyword>
<dbReference type="GO" id="GO:0016020">
    <property type="term" value="C:membrane"/>
    <property type="evidence" value="ECO:0007669"/>
    <property type="project" value="UniProtKB-SubCell"/>
</dbReference>
<dbReference type="AlphaFoldDB" id="A0A2P6SFJ1"/>
<evidence type="ECO:0000313" key="9">
    <source>
        <dbReference type="Proteomes" id="UP000238479"/>
    </source>
</evidence>
<evidence type="ECO:0000256" key="6">
    <source>
        <dbReference type="ARBA" id="ARBA00023170"/>
    </source>
</evidence>
<dbReference type="EMBL" id="PDCK01000039">
    <property type="protein sequence ID" value="PRQ57430.1"/>
    <property type="molecule type" value="Genomic_DNA"/>
</dbReference>
<gene>
    <name evidence="8" type="ORF">RchiOBHm_Chr1g0348251</name>
</gene>
<keyword evidence="8" id="KW-0808">Transferase</keyword>
<proteinExistence type="predicted"/>
<dbReference type="PANTHER" id="PTHR48063">
    <property type="entry name" value="LRR RECEPTOR-LIKE KINASE"/>
    <property type="match status" value="1"/>
</dbReference>
<dbReference type="Gramene" id="PRQ57430">
    <property type="protein sequence ID" value="PRQ57430"/>
    <property type="gene ID" value="RchiOBHm_Chr1g0348251"/>
</dbReference>
<dbReference type="PROSITE" id="PS51450">
    <property type="entry name" value="LRR"/>
    <property type="match status" value="1"/>
</dbReference>
<evidence type="ECO:0000256" key="3">
    <source>
        <dbReference type="ARBA" id="ARBA00022729"/>
    </source>
</evidence>
<dbReference type="Pfam" id="PF13855">
    <property type="entry name" value="LRR_8"/>
    <property type="match status" value="1"/>
</dbReference>
<dbReference type="STRING" id="74649.A0A2P6SFJ1"/>
<dbReference type="SUPFAM" id="SSF52058">
    <property type="entry name" value="L domain-like"/>
    <property type="match status" value="1"/>
</dbReference>
<evidence type="ECO:0000256" key="4">
    <source>
        <dbReference type="ARBA" id="ARBA00022989"/>
    </source>
</evidence>
<evidence type="ECO:0000256" key="5">
    <source>
        <dbReference type="ARBA" id="ARBA00023136"/>
    </source>
</evidence>
<dbReference type="Proteomes" id="UP000238479">
    <property type="component" value="Chromosome 1"/>
</dbReference>
<keyword evidence="4" id="KW-1133">Transmembrane helix</keyword>
<accession>A0A2P6SFJ1</accession>